<dbReference type="InterPro" id="IPR051980">
    <property type="entry name" value="WD_repeat_MORG1"/>
</dbReference>
<dbReference type="SUPFAM" id="SSF50978">
    <property type="entry name" value="WD40 repeat-like"/>
    <property type="match status" value="1"/>
</dbReference>
<dbReference type="GO" id="GO:0005737">
    <property type="term" value="C:cytoplasm"/>
    <property type="evidence" value="ECO:0007669"/>
    <property type="project" value="UniProtKB-SubCell"/>
</dbReference>
<name>A0A085NMP2_9BILA</name>
<dbReference type="Gene3D" id="2.130.10.10">
    <property type="entry name" value="YVTN repeat-like/Quinoprotein amine dehydrogenase"/>
    <property type="match status" value="1"/>
</dbReference>
<evidence type="ECO:0000256" key="7">
    <source>
        <dbReference type="ARBA" id="ARBA00042222"/>
    </source>
</evidence>
<dbReference type="InterPro" id="IPR015943">
    <property type="entry name" value="WD40/YVTN_repeat-like_dom_sf"/>
</dbReference>
<dbReference type="SMART" id="SM00225">
    <property type="entry name" value="BTB"/>
    <property type="match status" value="1"/>
</dbReference>
<dbReference type="InterPro" id="IPR036322">
    <property type="entry name" value="WD40_repeat_dom_sf"/>
</dbReference>
<dbReference type="GO" id="GO:0071013">
    <property type="term" value="C:catalytic step 2 spliceosome"/>
    <property type="evidence" value="ECO:0007669"/>
    <property type="project" value="TreeGrafter"/>
</dbReference>
<dbReference type="PRINTS" id="PR00320">
    <property type="entry name" value="GPROTEINBRPT"/>
</dbReference>
<feature type="domain" description="BTB" evidence="9">
    <location>
        <begin position="338"/>
        <end position="431"/>
    </location>
</feature>
<evidence type="ECO:0000313" key="10">
    <source>
        <dbReference type="EMBL" id="KFD53116.1"/>
    </source>
</evidence>
<feature type="repeat" description="WD" evidence="8">
    <location>
        <begin position="104"/>
        <end position="136"/>
    </location>
</feature>
<evidence type="ECO:0000259" key="9">
    <source>
        <dbReference type="SMART" id="SM00225"/>
    </source>
</evidence>
<organism evidence="11">
    <name type="scientific">Trichuris suis</name>
    <name type="common">pig whipworm</name>
    <dbReference type="NCBI Taxonomy" id="68888"/>
    <lineage>
        <taxon>Eukaryota</taxon>
        <taxon>Metazoa</taxon>
        <taxon>Ecdysozoa</taxon>
        <taxon>Nematoda</taxon>
        <taxon>Enoplea</taxon>
        <taxon>Dorylaimia</taxon>
        <taxon>Trichinellida</taxon>
        <taxon>Trichuridae</taxon>
        <taxon>Trichuris</taxon>
    </lineage>
</organism>
<dbReference type="EMBL" id="KL367486">
    <property type="protein sequence ID" value="KFD70738.1"/>
    <property type="molecule type" value="Genomic_DNA"/>
</dbReference>
<evidence type="ECO:0000256" key="4">
    <source>
        <dbReference type="ARBA" id="ARBA00022737"/>
    </source>
</evidence>
<dbReference type="GO" id="GO:0000398">
    <property type="term" value="P:mRNA splicing, via spliceosome"/>
    <property type="evidence" value="ECO:0007669"/>
    <property type="project" value="TreeGrafter"/>
</dbReference>
<dbReference type="InterPro" id="IPR020472">
    <property type="entry name" value="WD40_PAC1"/>
</dbReference>
<dbReference type="PROSITE" id="PS00678">
    <property type="entry name" value="WD_REPEATS_1"/>
    <property type="match status" value="1"/>
</dbReference>
<reference evidence="11 12" key="1">
    <citation type="journal article" date="2014" name="Nat. Genet.">
        <title>Genome and transcriptome of the porcine whipworm Trichuris suis.</title>
        <authorList>
            <person name="Jex A.R."/>
            <person name="Nejsum P."/>
            <person name="Schwarz E.M."/>
            <person name="Hu L."/>
            <person name="Young N.D."/>
            <person name="Hall R.S."/>
            <person name="Korhonen P.K."/>
            <person name="Liao S."/>
            <person name="Thamsborg S."/>
            <person name="Xia J."/>
            <person name="Xu P."/>
            <person name="Wang S."/>
            <person name="Scheerlinck J.P."/>
            <person name="Hofmann A."/>
            <person name="Sternberg P.W."/>
            <person name="Wang J."/>
            <person name="Gasser R.B."/>
        </authorList>
    </citation>
    <scope>NUCLEOTIDE SEQUENCE [LARGE SCALE GENOMIC DNA]</scope>
    <source>
        <strain evidence="11">DCEP-RM93F</strain>
        <strain evidence="10">DCEP-RM93M</strain>
    </source>
</reference>
<dbReference type="Pfam" id="PF00400">
    <property type="entry name" value="WD40"/>
    <property type="match status" value="5"/>
</dbReference>
<keyword evidence="12" id="KW-1185">Reference proteome</keyword>
<evidence type="ECO:0000256" key="5">
    <source>
        <dbReference type="ARBA" id="ARBA00038145"/>
    </source>
</evidence>
<dbReference type="InterPro" id="IPR019775">
    <property type="entry name" value="WD40_repeat_CS"/>
</dbReference>
<dbReference type="AlphaFoldDB" id="A0A085NMP2"/>
<dbReference type="Proteomes" id="UP000030764">
    <property type="component" value="Unassembled WGS sequence"/>
</dbReference>
<dbReference type="PANTHER" id="PTHR22842:SF3">
    <property type="entry name" value="WD REPEAT DOMAIN-CONTAINING PROTEIN 83"/>
    <property type="match status" value="1"/>
</dbReference>
<dbReference type="PROSITE" id="PS50082">
    <property type="entry name" value="WD_REPEATS_2"/>
    <property type="match status" value="3"/>
</dbReference>
<dbReference type="EMBL" id="KL363220">
    <property type="protein sequence ID" value="KFD53116.1"/>
    <property type="molecule type" value="Genomic_DNA"/>
</dbReference>
<evidence type="ECO:0000256" key="2">
    <source>
        <dbReference type="ARBA" id="ARBA00022490"/>
    </source>
</evidence>
<dbReference type="InterPro" id="IPR011333">
    <property type="entry name" value="SKP1/BTB/POZ_sf"/>
</dbReference>
<dbReference type="CDD" id="cd00200">
    <property type="entry name" value="WD40"/>
    <property type="match status" value="1"/>
</dbReference>
<proteinExistence type="inferred from homology"/>
<dbReference type="InterPro" id="IPR001680">
    <property type="entry name" value="WD40_rpt"/>
</dbReference>
<dbReference type="InterPro" id="IPR000210">
    <property type="entry name" value="BTB/POZ_dom"/>
</dbReference>
<keyword evidence="4" id="KW-0677">Repeat</keyword>
<feature type="repeat" description="WD" evidence="8">
    <location>
        <begin position="17"/>
        <end position="49"/>
    </location>
</feature>
<protein>
    <recommendedName>
        <fullName evidence="6">WD repeat domain-containing protein 83</fullName>
    </recommendedName>
    <alternativeName>
        <fullName evidence="7">Mitogen-activated protein kinase organizer 1</fullName>
    </alternativeName>
</protein>
<dbReference type="SMART" id="SM00320">
    <property type="entry name" value="WD40"/>
    <property type="match status" value="6"/>
</dbReference>
<dbReference type="PANTHER" id="PTHR22842">
    <property type="entry name" value="WD40 REPEAT PROTEIN"/>
    <property type="match status" value="1"/>
</dbReference>
<sequence>MSQAKVAAAPMRLVATLNCKQNAVRAVRFNADGNYCLTSGGDKTIKLWNPHRDNCGLLLKTYSGHGYEVLDARSSHDNAQIASCGTDKQVLLWDVETGRILRKFRGHAGCVNAIAFNKDSSVVISGSLDGTVRAWDAKGRGQHPIQVMDEASDSVTSVSCSAHEILTGSADYHVRRYDLRQGMFYSDYLGKTVSSVNFSKDGQCVLASCLDSTVRLMEKGKGQLLTEFTGHTNVEYKTDSSFFNSDRQVVSGSEDGKVYCWNLLGKEVLYTLNHPVPFVIASLPQLSTMNDGGSFIRDGQQQSSLSRKAESTGEARQSIVRLAAWTTKVEFGQPDALRNCKIQASGRVLYVCEFYLSIWSTLFRRHFESESDKSTLLLNKSYGAIVEFLQCIYPTQKKVNGDNLKLLLETASDFESEGMLVKCMDYMRRGCPLSLMERLELADRYRLEPLLSELIVNFSTQPTLNLESAHYLNVSDHTKVRLLENLYRKASSSKGYSATNDATSNEKTTGRFDLKSDLNFTALRTQGSRVFYINPYYVAAWSQLAFDTVVSMTTIESLSLAVSDDEAEAFLFAVYPPMEPCTDRNASVRLRAACSLRSPGLLCLTVDYVLNESANLNTGEKLLMLDGCKLHDVMPTCLLEVANTHDLIDLITRPVYEALSSQAKACILDRLVFLLKHGQDAAIV</sequence>
<dbReference type="Gene3D" id="3.30.710.10">
    <property type="entry name" value="Potassium Channel Kv1.1, Chain A"/>
    <property type="match status" value="1"/>
</dbReference>
<dbReference type="PROSITE" id="PS50294">
    <property type="entry name" value="WD_REPEATS_REGION"/>
    <property type="match status" value="3"/>
</dbReference>
<comment type="subcellular location">
    <subcellularLocation>
        <location evidence="1">Cytoplasm</location>
    </subcellularLocation>
</comment>
<dbReference type="Pfam" id="PF00651">
    <property type="entry name" value="BTB"/>
    <property type="match status" value="1"/>
</dbReference>
<keyword evidence="2" id="KW-0963">Cytoplasm</keyword>
<feature type="repeat" description="WD" evidence="8">
    <location>
        <begin position="62"/>
        <end position="103"/>
    </location>
</feature>
<evidence type="ECO:0000313" key="11">
    <source>
        <dbReference type="EMBL" id="KFD70738.1"/>
    </source>
</evidence>
<evidence type="ECO:0000256" key="1">
    <source>
        <dbReference type="ARBA" id="ARBA00004496"/>
    </source>
</evidence>
<dbReference type="SUPFAM" id="SSF54695">
    <property type="entry name" value="POZ domain"/>
    <property type="match status" value="1"/>
</dbReference>
<accession>A0A085NMP2</accession>
<evidence type="ECO:0000256" key="6">
    <source>
        <dbReference type="ARBA" id="ARBA00040453"/>
    </source>
</evidence>
<comment type="similarity">
    <text evidence="5">Belongs to the WD repeat MORG1 family.</text>
</comment>
<evidence type="ECO:0000256" key="8">
    <source>
        <dbReference type="PROSITE-ProRule" id="PRU00221"/>
    </source>
</evidence>
<evidence type="ECO:0000256" key="3">
    <source>
        <dbReference type="ARBA" id="ARBA00022574"/>
    </source>
</evidence>
<keyword evidence="3 8" id="KW-0853">WD repeat</keyword>
<dbReference type="Proteomes" id="UP000030758">
    <property type="component" value="Unassembled WGS sequence"/>
</dbReference>
<gene>
    <name evidence="10" type="ORF">M513_06030</name>
    <name evidence="11" type="ORF">M514_06030</name>
</gene>
<evidence type="ECO:0000313" key="12">
    <source>
        <dbReference type="Proteomes" id="UP000030764"/>
    </source>
</evidence>